<dbReference type="InterPro" id="IPR056884">
    <property type="entry name" value="NPHP3-like_N"/>
</dbReference>
<sequence>MKRRRPRAEDFTLGWICPLPLEYAAAKSVLDELYDEAEYATGRIHNHDIVITCLPAGQMGTNAAAAAATRMLSSFPSLTAAFLVGIAGGVPSDKTDIRLGDVVVGQPEREYGGVVQYDFGKTITGGFQRIGSLNAPSHALLTAVSSFKSNLTTARKNMGNYLVDRPSSADVLFKASYDHPGGDSCSSCHPDMIVDRTQRNEDVGIFFGTVASGNQVIKDGITRDSMSSTLGGVLCFEMEAAGVVNLLPCLVVRGICDYADSHKNKVFQPIAAAAAAACTREILLYLPCASKLNHGELKAPAVEGSHQLSPTQRQIYLESLRFDQLDSRHRTIKLAHLKTCQWLLSCLEYKTWLDPEFFDQHHGFFWIKGKPGAGKSTIMKFAFTQATRKMINATVLSFFFNARGDALEKTVMGMYRSILLQLLEKLPDLQSVFHTLPTVPTHGQALDWDVETLKCLVIMAVEKLQHRQLICFIDALDECDEKQVWDMISFFEQLGELAVSRQARLLICLSSRHYPHVTIENKIELVLEDQDGHHQDISNYVHADLKAGRSKQVQQIKEEVIGRSSGIFLWVVLVVRILNEEYCHGHVHALKRRLKEIPDGLHELLNDILTRDNHNMKKTLLCLQWILYAKRPLTREELYFAILAGIEADPGFLADWTGDKVSEEELSIFVLDSSKGLAQITRSKNPTVQFIHESVRDFLQDKGLTNLPMGSIAPDSSHEALKNCCLSYVSTDLSLCLPQSLPAAKSPEGRDLAKTASQRYPFLEYAVQNLFHHANAASRLGIPQISFLANFPLTSWIVQSNLFEKHTTRRYTASAYLVYIFANNNFANLLEELIHTVHQGPNPTFGCFRERSCNDCQASARFRRKRGLSW</sequence>
<evidence type="ECO:0008006" key="6">
    <source>
        <dbReference type="Google" id="ProtNLM"/>
    </source>
</evidence>
<accession>A0ABR4IRT4</accession>
<organism evidence="4 5">
    <name type="scientific">Aspergillus cavernicola</name>
    <dbReference type="NCBI Taxonomy" id="176166"/>
    <lineage>
        <taxon>Eukaryota</taxon>
        <taxon>Fungi</taxon>
        <taxon>Dikarya</taxon>
        <taxon>Ascomycota</taxon>
        <taxon>Pezizomycotina</taxon>
        <taxon>Eurotiomycetes</taxon>
        <taxon>Eurotiomycetidae</taxon>
        <taxon>Eurotiales</taxon>
        <taxon>Aspergillaceae</taxon>
        <taxon>Aspergillus</taxon>
        <taxon>Aspergillus subgen. Nidulantes</taxon>
    </lineage>
</organism>
<dbReference type="Pfam" id="PF24883">
    <property type="entry name" value="NPHP3_N"/>
    <property type="match status" value="1"/>
</dbReference>
<keyword evidence="1" id="KW-0677">Repeat</keyword>
<dbReference type="PANTHER" id="PTHR46082:SF11">
    <property type="entry name" value="AAA+ ATPASE DOMAIN-CONTAINING PROTEIN-RELATED"/>
    <property type="match status" value="1"/>
</dbReference>
<dbReference type="PANTHER" id="PTHR46082">
    <property type="entry name" value="ATP/GTP-BINDING PROTEIN-RELATED"/>
    <property type="match status" value="1"/>
</dbReference>
<evidence type="ECO:0000313" key="5">
    <source>
        <dbReference type="Proteomes" id="UP001610335"/>
    </source>
</evidence>
<reference evidence="4 5" key="1">
    <citation type="submission" date="2024-07" db="EMBL/GenBank/DDBJ databases">
        <title>Section-level genome sequencing and comparative genomics of Aspergillus sections Usti and Cavernicolus.</title>
        <authorList>
            <consortium name="Lawrence Berkeley National Laboratory"/>
            <person name="Nybo J.L."/>
            <person name="Vesth T.C."/>
            <person name="Theobald S."/>
            <person name="Frisvad J.C."/>
            <person name="Larsen T.O."/>
            <person name="Kjaerboelling I."/>
            <person name="Rothschild-Mancinelli K."/>
            <person name="Lyhne E.K."/>
            <person name="Kogle M.E."/>
            <person name="Barry K."/>
            <person name="Clum A."/>
            <person name="Na H."/>
            <person name="Ledsgaard L."/>
            <person name="Lin J."/>
            <person name="Lipzen A."/>
            <person name="Kuo A."/>
            <person name="Riley R."/>
            <person name="Mondo S."/>
            <person name="LaButti K."/>
            <person name="Haridas S."/>
            <person name="Pangalinan J."/>
            <person name="Salamov A.A."/>
            <person name="Simmons B.A."/>
            <person name="Magnuson J.K."/>
            <person name="Chen J."/>
            <person name="Drula E."/>
            <person name="Henrissat B."/>
            <person name="Wiebenga A."/>
            <person name="Lubbers R.J."/>
            <person name="Gomes A.C."/>
            <person name="Makela M.R."/>
            <person name="Stajich J."/>
            <person name="Grigoriev I.V."/>
            <person name="Mortensen U.H."/>
            <person name="De vries R.P."/>
            <person name="Baker S.E."/>
            <person name="Andersen M.R."/>
        </authorList>
    </citation>
    <scope>NUCLEOTIDE SEQUENCE [LARGE SCALE GENOMIC DNA]</scope>
    <source>
        <strain evidence="4 5">CBS 600.67</strain>
    </source>
</reference>
<dbReference type="SUPFAM" id="SSF53167">
    <property type="entry name" value="Purine and uridine phosphorylases"/>
    <property type="match status" value="1"/>
</dbReference>
<dbReference type="Gene3D" id="3.40.50.1580">
    <property type="entry name" value="Nucleoside phosphorylase domain"/>
    <property type="match status" value="1"/>
</dbReference>
<feature type="domain" description="Nephrocystin 3-like N-terminal" evidence="3">
    <location>
        <begin position="339"/>
        <end position="512"/>
    </location>
</feature>
<dbReference type="Gene3D" id="3.40.50.300">
    <property type="entry name" value="P-loop containing nucleotide triphosphate hydrolases"/>
    <property type="match status" value="1"/>
</dbReference>
<evidence type="ECO:0000256" key="1">
    <source>
        <dbReference type="ARBA" id="ARBA00022737"/>
    </source>
</evidence>
<dbReference type="EMBL" id="JBFXLS010000012">
    <property type="protein sequence ID" value="KAL2830481.1"/>
    <property type="molecule type" value="Genomic_DNA"/>
</dbReference>
<name>A0ABR4IRT4_9EURO</name>
<gene>
    <name evidence="4" type="ORF">BDW59DRAFT_170071</name>
</gene>
<dbReference type="Proteomes" id="UP001610335">
    <property type="component" value="Unassembled WGS sequence"/>
</dbReference>
<protein>
    <recommendedName>
        <fullName evidence="6">Nucleoside phosphorylase domain-containing protein</fullName>
    </recommendedName>
</protein>
<evidence type="ECO:0000313" key="4">
    <source>
        <dbReference type="EMBL" id="KAL2830481.1"/>
    </source>
</evidence>
<dbReference type="InterPro" id="IPR027417">
    <property type="entry name" value="P-loop_NTPase"/>
</dbReference>
<dbReference type="InterPro" id="IPR000845">
    <property type="entry name" value="Nucleoside_phosphorylase_d"/>
</dbReference>
<dbReference type="Pfam" id="PF01048">
    <property type="entry name" value="PNP_UDP_1"/>
    <property type="match status" value="1"/>
</dbReference>
<dbReference type="InterPro" id="IPR035994">
    <property type="entry name" value="Nucleoside_phosphorylase_sf"/>
</dbReference>
<feature type="domain" description="Nucleoside phosphorylase" evidence="2">
    <location>
        <begin position="17"/>
        <end position="283"/>
    </location>
</feature>
<comment type="caution">
    <text evidence="4">The sequence shown here is derived from an EMBL/GenBank/DDBJ whole genome shotgun (WGS) entry which is preliminary data.</text>
</comment>
<keyword evidence="5" id="KW-1185">Reference proteome</keyword>
<dbReference type="SUPFAM" id="SSF52540">
    <property type="entry name" value="P-loop containing nucleoside triphosphate hydrolases"/>
    <property type="match status" value="1"/>
</dbReference>
<dbReference type="InterPro" id="IPR053137">
    <property type="entry name" value="NLR-like"/>
</dbReference>
<evidence type="ECO:0000259" key="3">
    <source>
        <dbReference type="Pfam" id="PF24883"/>
    </source>
</evidence>
<proteinExistence type="predicted"/>
<evidence type="ECO:0000259" key="2">
    <source>
        <dbReference type="Pfam" id="PF01048"/>
    </source>
</evidence>